<feature type="region of interest" description="Disordered" evidence="8">
    <location>
        <begin position="511"/>
        <end position="553"/>
    </location>
</feature>
<dbReference type="PROSITE" id="PS51471">
    <property type="entry name" value="FE2OG_OXY"/>
    <property type="match status" value="1"/>
</dbReference>
<sequence length="852" mass="86829">MAQKRDSKWLEQELSRALGWDDMIVHALVEAVQQAAAPGGNRSDLDDMIQNFLAESPKGVQLINDYLAAAKAPGGGGGGGSSTGAGGTAGGSRGAPAAAAARAAAPAPKPAPAPAAAAPPARSYAASTAPAAAVTKPYQPAMGGQQAVAPAGWEPLTASANAAGGAAGPSGGGGGGGGDDFSRFVSDEPGKGGRGGGRGGSKPGSSRDLQALEASAASPEKPSPEGAKVLGMFKAGGRIKAPSAKPVGMRGPDLAATLEKKILNCLGCGKIYDCRNVTNDILRFLDRGGVCTYCGDTVPLTLKDRQNAAAAAAAADGADGAARDQAAATPEEAAAAAARAFKDRLVEYDRNAAKRTTVIDDQSDFFEIDTNAWLTDQEREELRRRRRMEEEAEAARRKRLTVTIDLIGRKVVLDEDVRKAEEEQARKAAERTAAAARAAAAAAALRNTDGDDAAAGSAYGGGVSFKGNALGGKAAGPTKEQLDAALSALRNMKATANPALASTAAPLFLPAAGAPPGGEGKGKGGEEGAGGGGGGGGSKRTGPGAAAARPKKGPARGIPLVCSRLQAGEDEFDAFGAEVVLDELMGGALMAAADAEEGPYDICPPDMAPSTSYSVAATLAPAGPPKAVPGLPPGLVVIKGYLKMDEQIKIVRMIRELGMGTGGFYVPSYSSGGRLNLHMMCLGLHWEPRTSKYEATRSSYDGATPPTLPKELSDLCARALAAATAASAAAGGPRLPPLKPDICLANFYERQGKLGMHQDKDEQPDSLKAGLPVVSFSIGDSADFLYGRTRDADQAECVRLESGDLLVFGGPSRMLFHAVPKIHPHTAPAELVRGCGLRPGRLNLTFRQYSAS</sequence>
<keyword evidence="7" id="KW-0175">Coiled coil</keyword>
<dbReference type="GO" id="GO:0035516">
    <property type="term" value="F:broad specificity oxidative DNA demethylase activity"/>
    <property type="evidence" value="ECO:0007669"/>
    <property type="project" value="TreeGrafter"/>
</dbReference>
<feature type="compositionally biased region" description="Gly residues" evidence="8">
    <location>
        <begin position="165"/>
        <end position="179"/>
    </location>
</feature>
<dbReference type="Gene3D" id="2.60.120.590">
    <property type="entry name" value="Alpha-ketoglutarate-dependent dioxygenase AlkB-like"/>
    <property type="match status" value="1"/>
</dbReference>
<dbReference type="Pfam" id="PF23134">
    <property type="entry name" value="TRIP4_3rd"/>
    <property type="match status" value="1"/>
</dbReference>
<organism evidence="10 11">
    <name type="scientific">Edaphochlamys debaryana</name>
    <dbReference type="NCBI Taxonomy" id="47281"/>
    <lineage>
        <taxon>Eukaryota</taxon>
        <taxon>Viridiplantae</taxon>
        <taxon>Chlorophyta</taxon>
        <taxon>core chlorophytes</taxon>
        <taxon>Chlorophyceae</taxon>
        <taxon>CS clade</taxon>
        <taxon>Chlamydomonadales</taxon>
        <taxon>Chlamydomonadales incertae sedis</taxon>
        <taxon>Edaphochlamys</taxon>
    </lineage>
</organism>
<evidence type="ECO:0000256" key="5">
    <source>
        <dbReference type="ARBA" id="ARBA00023004"/>
    </source>
</evidence>
<name>A0A835XPJ4_9CHLO</name>
<feature type="region of interest" description="Disordered" evidence="8">
    <location>
        <begin position="71"/>
        <end position="122"/>
    </location>
</feature>
<dbReference type="GO" id="GO:0008198">
    <property type="term" value="F:ferrous iron binding"/>
    <property type="evidence" value="ECO:0007669"/>
    <property type="project" value="TreeGrafter"/>
</dbReference>
<feature type="domain" description="Fe2OG dioxygenase" evidence="9">
    <location>
        <begin position="739"/>
        <end position="850"/>
    </location>
</feature>
<dbReference type="InterPro" id="IPR004574">
    <property type="entry name" value="Alkb"/>
</dbReference>
<evidence type="ECO:0000256" key="4">
    <source>
        <dbReference type="ARBA" id="ARBA00023002"/>
    </source>
</evidence>
<evidence type="ECO:0000256" key="2">
    <source>
        <dbReference type="ARBA" id="ARBA00022723"/>
    </source>
</evidence>
<dbReference type="InterPro" id="IPR005123">
    <property type="entry name" value="Oxoglu/Fe-dep_dioxygenase_dom"/>
</dbReference>
<keyword evidence="5 6" id="KW-0408">Iron</keyword>
<dbReference type="Proteomes" id="UP000612055">
    <property type="component" value="Unassembled WGS sequence"/>
</dbReference>
<dbReference type="GO" id="GO:0035513">
    <property type="term" value="P:oxidative RNA demethylation"/>
    <property type="evidence" value="ECO:0007669"/>
    <property type="project" value="TreeGrafter"/>
</dbReference>
<comment type="cofactor">
    <cofactor evidence="6">
        <name>Fe(2+)</name>
        <dbReference type="ChEBI" id="CHEBI:29033"/>
    </cofactor>
    <text evidence="6">Binds 1 Fe(2+) ion per subunit.</text>
</comment>
<comment type="similarity">
    <text evidence="1">Belongs to the alkB family.</text>
</comment>
<feature type="compositionally biased region" description="Gly residues" evidence="8">
    <location>
        <begin position="192"/>
        <end position="202"/>
    </location>
</feature>
<feature type="compositionally biased region" description="Gly residues" evidence="8">
    <location>
        <begin position="73"/>
        <end position="93"/>
    </location>
</feature>
<feature type="coiled-coil region" evidence="7">
    <location>
        <begin position="378"/>
        <end position="439"/>
    </location>
</feature>
<accession>A0A835XPJ4</accession>
<evidence type="ECO:0000256" key="6">
    <source>
        <dbReference type="PIRSR" id="PIRSR604574-2"/>
    </source>
</evidence>
<evidence type="ECO:0000313" key="11">
    <source>
        <dbReference type="Proteomes" id="UP000612055"/>
    </source>
</evidence>
<evidence type="ECO:0000259" key="9">
    <source>
        <dbReference type="PROSITE" id="PS51471"/>
    </source>
</evidence>
<comment type="caution">
    <text evidence="10">The sequence shown here is derived from an EMBL/GenBank/DDBJ whole genome shotgun (WGS) entry which is preliminary data.</text>
</comment>
<gene>
    <name evidence="10" type="ORF">HYH03_014064</name>
</gene>
<evidence type="ECO:0000256" key="8">
    <source>
        <dbReference type="SAM" id="MobiDB-lite"/>
    </source>
</evidence>
<dbReference type="InterPro" id="IPR056993">
    <property type="entry name" value="TRIP4_3rd_dom"/>
</dbReference>
<dbReference type="InterPro" id="IPR027450">
    <property type="entry name" value="AlkB-like"/>
</dbReference>
<proteinExistence type="inferred from homology"/>
<feature type="binding site" evidence="6">
    <location>
        <position position="759"/>
    </location>
    <ligand>
        <name>Fe cation</name>
        <dbReference type="ChEBI" id="CHEBI:24875"/>
        <note>catalytic</note>
    </ligand>
</feature>
<feature type="binding site" evidence="6">
    <location>
        <position position="757"/>
    </location>
    <ligand>
        <name>Fe cation</name>
        <dbReference type="ChEBI" id="CHEBI:24875"/>
        <note>catalytic</note>
    </ligand>
</feature>
<dbReference type="AlphaFoldDB" id="A0A835XPJ4"/>
<dbReference type="PANTHER" id="PTHR16557:SF2">
    <property type="entry name" value="NUCLEIC ACID DIOXYGENASE ALKBH1"/>
    <property type="match status" value="1"/>
</dbReference>
<dbReference type="OrthoDB" id="6614653at2759"/>
<keyword evidence="2 6" id="KW-0479">Metal-binding</keyword>
<dbReference type="SUPFAM" id="SSF51197">
    <property type="entry name" value="Clavaminate synthase-like"/>
    <property type="match status" value="1"/>
</dbReference>
<feature type="region of interest" description="Disordered" evidence="8">
    <location>
        <begin position="160"/>
        <end position="228"/>
    </location>
</feature>
<dbReference type="Pfam" id="PF13532">
    <property type="entry name" value="2OG-FeII_Oxy_2"/>
    <property type="match status" value="1"/>
</dbReference>
<dbReference type="GO" id="GO:0005737">
    <property type="term" value="C:cytoplasm"/>
    <property type="evidence" value="ECO:0007669"/>
    <property type="project" value="TreeGrafter"/>
</dbReference>
<feature type="binding site" evidence="6">
    <location>
        <position position="817"/>
    </location>
    <ligand>
        <name>Fe cation</name>
        <dbReference type="ChEBI" id="CHEBI:24875"/>
        <note>catalytic</note>
    </ligand>
</feature>
<evidence type="ECO:0000256" key="7">
    <source>
        <dbReference type="SAM" id="Coils"/>
    </source>
</evidence>
<dbReference type="InterPro" id="IPR037151">
    <property type="entry name" value="AlkB-like_sf"/>
</dbReference>
<evidence type="ECO:0000256" key="1">
    <source>
        <dbReference type="ARBA" id="ARBA00007879"/>
    </source>
</evidence>
<evidence type="ECO:0000256" key="3">
    <source>
        <dbReference type="ARBA" id="ARBA00022964"/>
    </source>
</evidence>
<reference evidence="10" key="1">
    <citation type="journal article" date="2020" name="bioRxiv">
        <title>Comparative genomics of Chlamydomonas.</title>
        <authorList>
            <person name="Craig R.J."/>
            <person name="Hasan A.R."/>
            <person name="Ness R.W."/>
            <person name="Keightley P.D."/>
        </authorList>
    </citation>
    <scope>NUCLEOTIDE SEQUENCE</scope>
    <source>
        <strain evidence="10">CCAP 11/70</strain>
    </source>
</reference>
<feature type="compositionally biased region" description="Gly residues" evidence="8">
    <location>
        <begin position="527"/>
        <end position="539"/>
    </location>
</feature>
<dbReference type="EMBL" id="JAEHOE010000098">
    <property type="protein sequence ID" value="KAG2487349.1"/>
    <property type="molecule type" value="Genomic_DNA"/>
</dbReference>
<keyword evidence="3" id="KW-0223">Dioxygenase</keyword>
<feature type="compositionally biased region" description="Basic and acidic residues" evidence="8">
    <location>
        <begin position="180"/>
        <end position="191"/>
    </location>
</feature>
<protein>
    <recommendedName>
        <fullName evidence="9">Fe2OG dioxygenase domain-containing protein</fullName>
    </recommendedName>
</protein>
<evidence type="ECO:0000313" key="10">
    <source>
        <dbReference type="EMBL" id="KAG2487349.1"/>
    </source>
</evidence>
<feature type="compositionally biased region" description="Low complexity" evidence="8">
    <location>
        <begin position="94"/>
        <end position="106"/>
    </location>
</feature>
<keyword evidence="4" id="KW-0560">Oxidoreductase</keyword>
<keyword evidence="11" id="KW-1185">Reference proteome</keyword>
<dbReference type="PANTHER" id="PTHR16557">
    <property type="entry name" value="ALKYLATED DNA REPAIR PROTEIN ALKB-RELATED"/>
    <property type="match status" value="1"/>
</dbReference>
<dbReference type="GO" id="GO:0035515">
    <property type="term" value="F:oxidative RNA demethylase activity"/>
    <property type="evidence" value="ECO:0007669"/>
    <property type="project" value="TreeGrafter"/>
</dbReference>